<reference evidence="2 3" key="1">
    <citation type="submission" date="2017-05" db="EMBL/GenBank/DDBJ databases">
        <authorList>
            <person name="Varghese N."/>
            <person name="Submissions S."/>
        </authorList>
    </citation>
    <scope>NUCLEOTIDE SEQUENCE [LARGE SCALE GENOMIC DNA]</scope>
    <source>
        <strain evidence="2 3">DSM 21194</strain>
    </source>
</reference>
<evidence type="ECO:0000313" key="2">
    <source>
        <dbReference type="EMBL" id="SMO95224.1"/>
    </source>
</evidence>
<protein>
    <submittedName>
        <fullName evidence="2">AAA domain-containing protein</fullName>
    </submittedName>
</protein>
<proteinExistence type="predicted"/>
<organism evidence="2 3">
    <name type="scientific">Fodinibius sediminis</name>
    <dbReference type="NCBI Taxonomy" id="1214077"/>
    <lineage>
        <taxon>Bacteria</taxon>
        <taxon>Pseudomonadati</taxon>
        <taxon>Balneolota</taxon>
        <taxon>Balneolia</taxon>
        <taxon>Balneolales</taxon>
        <taxon>Balneolaceae</taxon>
        <taxon>Fodinibius</taxon>
    </lineage>
</organism>
<feature type="domain" description="Protein CR006 P-loop" evidence="1">
    <location>
        <begin position="5"/>
        <end position="92"/>
    </location>
</feature>
<name>A0A521FGV9_9BACT</name>
<evidence type="ECO:0000313" key="3">
    <source>
        <dbReference type="Proteomes" id="UP000317593"/>
    </source>
</evidence>
<keyword evidence="3" id="KW-1185">Reference proteome</keyword>
<dbReference type="AlphaFoldDB" id="A0A521FGV9"/>
<sequence>MLLKNKQGLDPQKIFSEGEKNTVSIAYFLAEISHAKHKGTLIFDDPVTSLDHKHRAKLAERIVDEVNSTGRQIIIFTHDIVFLLELEQKISDSLLKTIYLKSDNKNISGRVVDEDKGRPWTGMRVNHRITFLNKRLTEIRKAKKNEGISDNMLKVMVKGWYELLRESWERAVEELILGDVVNRFRLGVATQNLRRVQINDDIINEVEQQMTYCSNQAHDQSPERNNPLPEFADMETDVRKLKEFRKELI</sequence>
<dbReference type="InterPro" id="IPR027417">
    <property type="entry name" value="P-loop_NTPase"/>
</dbReference>
<dbReference type="EMBL" id="FXTH01000035">
    <property type="protein sequence ID" value="SMO95224.1"/>
    <property type="molecule type" value="Genomic_DNA"/>
</dbReference>
<gene>
    <name evidence="2" type="ORF">SAMN06265218_1359</name>
</gene>
<dbReference type="Gene3D" id="3.40.50.300">
    <property type="entry name" value="P-loop containing nucleotide triphosphate hydrolases"/>
    <property type="match status" value="1"/>
</dbReference>
<dbReference type="InterPro" id="IPR026866">
    <property type="entry name" value="CR006_AAA"/>
</dbReference>
<accession>A0A521FGV9</accession>
<dbReference type="Proteomes" id="UP000317593">
    <property type="component" value="Unassembled WGS sequence"/>
</dbReference>
<dbReference type="Pfam" id="PF13166">
    <property type="entry name" value="AAA_13"/>
    <property type="match status" value="1"/>
</dbReference>
<evidence type="ECO:0000259" key="1">
    <source>
        <dbReference type="Pfam" id="PF13166"/>
    </source>
</evidence>
<dbReference type="SUPFAM" id="SSF52540">
    <property type="entry name" value="P-loop containing nucleoside triphosphate hydrolases"/>
    <property type="match status" value="1"/>
</dbReference>